<gene>
    <name evidence="8" type="ORF">SAMN04487995_4978</name>
</gene>
<dbReference type="CDD" id="cd07398">
    <property type="entry name" value="MPP_YbbF-LpxH"/>
    <property type="match status" value="1"/>
</dbReference>
<keyword evidence="3" id="KW-0479">Metal-binding</keyword>
<dbReference type="SUPFAM" id="SSF56300">
    <property type="entry name" value="Metallo-dependent phosphatases"/>
    <property type="match status" value="1"/>
</dbReference>
<dbReference type="PANTHER" id="PTHR34990:SF1">
    <property type="entry name" value="UDP-2,3-DIACYLGLUCOSAMINE HYDROLASE"/>
    <property type="match status" value="1"/>
</dbReference>
<dbReference type="GO" id="GO:0046872">
    <property type="term" value="F:metal ion binding"/>
    <property type="evidence" value="ECO:0007669"/>
    <property type="project" value="UniProtKB-KW"/>
</dbReference>
<dbReference type="STRING" id="408657.SAMN04487995_4978"/>
<dbReference type="GO" id="GO:0008758">
    <property type="term" value="F:UDP-2,3-diacylglucosamine hydrolase activity"/>
    <property type="evidence" value="ECO:0007669"/>
    <property type="project" value="TreeGrafter"/>
</dbReference>
<proteinExistence type="predicted"/>
<keyword evidence="9" id="KW-1185">Reference proteome</keyword>
<evidence type="ECO:0000256" key="5">
    <source>
        <dbReference type="ARBA" id="ARBA00023136"/>
    </source>
</evidence>
<evidence type="ECO:0000313" key="8">
    <source>
        <dbReference type="EMBL" id="SEJ49124.1"/>
    </source>
</evidence>
<dbReference type="Pfam" id="PF00149">
    <property type="entry name" value="Metallophos"/>
    <property type="match status" value="1"/>
</dbReference>
<reference evidence="8 9" key="1">
    <citation type="submission" date="2016-10" db="EMBL/GenBank/DDBJ databases">
        <authorList>
            <person name="de Groot N.N."/>
        </authorList>
    </citation>
    <scope>NUCLEOTIDE SEQUENCE [LARGE SCALE GENOMIC DNA]</scope>
    <source>
        <strain evidence="8 9">DSM 19938</strain>
    </source>
</reference>
<dbReference type="InterPro" id="IPR029052">
    <property type="entry name" value="Metallo-depent_PP-like"/>
</dbReference>
<dbReference type="InterPro" id="IPR004843">
    <property type="entry name" value="Calcineurin-like_PHP"/>
</dbReference>
<keyword evidence="2" id="KW-0997">Cell inner membrane</keyword>
<dbReference type="PANTHER" id="PTHR34990">
    <property type="entry name" value="UDP-2,3-DIACYLGLUCOSAMINE HYDROLASE-RELATED"/>
    <property type="match status" value="1"/>
</dbReference>
<dbReference type="Gene3D" id="3.60.21.10">
    <property type="match status" value="1"/>
</dbReference>
<dbReference type="RefSeq" id="WP_090339499.1">
    <property type="nucleotide sequence ID" value="NZ_FNXY01000008.1"/>
</dbReference>
<keyword evidence="4 8" id="KW-0378">Hydrolase</keyword>
<dbReference type="EMBL" id="FNXY01000008">
    <property type="protein sequence ID" value="SEJ49124.1"/>
    <property type="molecule type" value="Genomic_DNA"/>
</dbReference>
<evidence type="ECO:0000256" key="1">
    <source>
        <dbReference type="ARBA" id="ARBA00022475"/>
    </source>
</evidence>
<sequence>MNFNFETKSVSLHAGRRVYFSSDFHLGVPSVEKSRDRERLIVTWLESIEHDAQIIFLVGDIFDFWFEYGHVIPKGFTRLLGKLAQLADRGIELILFTGNHDMWMFGYLKDEIGATIYRNPVNFNFTDDNGNKTSIMVGHGDGLGPGDKVYKILKQIFENKFFQGVFRFVHPDVGMWIASEWSKRSRIANNNKGEEKFMGDDQEWLLVYCKEVEKEQHHDYYIFGHRHLMLDLAVNERSRYINLGEWVTRQAHQAYAVFDGKTVKLNQFK</sequence>
<evidence type="ECO:0000256" key="3">
    <source>
        <dbReference type="ARBA" id="ARBA00022723"/>
    </source>
</evidence>
<name>A0A1H6ZAR5_9BACT</name>
<evidence type="ECO:0000313" key="9">
    <source>
        <dbReference type="Proteomes" id="UP000199532"/>
    </source>
</evidence>
<dbReference type="GO" id="GO:0009245">
    <property type="term" value="P:lipid A biosynthetic process"/>
    <property type="evidence" value="ECO:0007669"/>
    <property type="project" value="TreeGrafter"/>
</dbReference>
<evidence type="ECO:0000256" key="4">
    <source>
        <dbReference type="ARBA" id="ARBA00022801"/>
    </source>
</evidence>
<dbReference type="AlphaFoldDB" id="A0A1H6ZAR5"/>
<evidence type="ECO:0000256" key="2">
    <source>
        <dbReference type="ARBA" id="ARBA00022519"/>
    </source>
</evidence>
<dbReference type="InterPro" id="IPR043461">
    <property type="entry name" value="LpxH-like"/>
</dbReference>
<dbReference type="Proteomes" id="UP000199532">
    <property type="component" value="Unassembled WGS sequence"/>
</dbReference>
<dbReference type="GO" id="GO:0016020">
    <property type="term" value="C:membrane"/>
    <property type="evidence" value="ECO:0007669"/>
    <property type="project" value="GOC"/>
</dbReference>
<keyword evidence="5" id="KW-0472">Membrane</keyword>
<organism evidence="8 9">
    <name type="scientific">Dyadobacter koreensis</name>
    <dbReference type="NCBI Taxonomy" id="408657"/>
    <lineage>
        <taxon>Bacteria</taxon>
        <taxon>Pseudomonadati</taxon>
        <taxon>Bacteroidota</taxon>
        <taxon>Cytophagia</taxon>
        <taxon>Cytophagales</taxon>
        <taxon>Spirosomataceae</taxon>
        <taxon>Dyadobacter</taxon>
    </lineage>
</organism>
<dbReference type="OrthoDB" id="9802481at2"/>
<keyword evidence="6" id="KW-0464">Manganese</keyword>
<evidence type="ECO:0000259" key="7">
    <source>
        <dbReference type="Pfam" id="PF00149"/>
    </source>
</evidence>
<evidence type="ECO:0000256" key="6">
    <source>
        <dbReference type="ARBA" id="ARBA00023211"/>
    </source>
</evidence>
<keyword evidence="1" id="KW-1003">Cell membrane</keyword>
<feature type="domain" description="Calcineurin-like phosphoesterase" evidence="7">
    <location>
        <begin position="17"/>
        <end position="227"/>
    </location>
</feature>
<accession>A0A1H6ZAR5</accession>
<protein>
    <submittedName>
        <fullName evidence="8">UDP-2,3-diacylglucosamine hydrolase</fullName>
    </submittedName>
</protein>